<proteinExistence type="predicted"/>
<gene>
    <name evidence="2" type="ORF">NC653_028467</name>
</gene>
<feature type="region of interest" description="Disordered" evidence="1">
    <location>
        <begin position="168"/>
        <end position="260"/>
    </location>
</feature>
<dbReference type="PANTHER" id="PTHR10233">
    <property type="entry name" value="TRANSLATION INITIATION FACTOR EIF-2B"/>
    <property type="match status" value="1"/>
</dbReference>
<feature type="compositionally biased region" description="Pro residues" evidence="1">
    <location>
        <begin position="75"/>
        <end position="91"/>
    </location>
</feature>
<reference evidence="2" key="1">
    <citation type="journal article" date="2023" name="Mol. Ecol. Resour.">
        <title>Chromosome-level genome assembly of a triploid poplar Populus alba 'Berolinensis'.</title>
        <authorList>
            <person name="Chen S."/>
            <person name="Yu Y."/>
            <person name="Wang X."/>
            <person name="Wang S."/>
            <person name="Zhang T."/>
            <person name="Zhou Y."/>
            <person name="He R."/>
            <person name="Meng N."/>
            <person name="Wang Y."/>
            <person name="Liu W."/>
            <person name="Liu Z."/>
            <person name="Liu J."/>
            <person name="Guo Q."/>
            <person name="Huang H."/>
            <person name="Sederoff R.R."/>
            <person name="Wang G."/>
            <person name="Qu G."/>
            <person name="Chen S."/>
        </authorList>
    </citation>
    <scope>NUCLEOTIDE SEQUENCE</scope>
    <source>
        <strain evidence="2">SC-2020</strain>
    </source>
</reference>
<name>A0AAD6LZX8_9ROSI</name>
<feature type="compositionally biased region" description="Basic and acidic residues" evidence="1">
    <location>
        <begin position="230"/>
        <end position="260"/>
    </location>
</feature>
<evidence type="ECO:0000256" key="1">
    <source>
        <dbReference type="SAM" id="MobiDB-lite"/>
    </source>
</evidence>
<dbReference type="Proteomes" id="UP001164929">
    <property type="component" value="Chromosome 12"/>
</dbReference>
<feature type="region of interest" description="Disordered" evidence="1">
    <location>
        <begin position="1"/>
        <end position="131"/>
    </location>
</feature>
<keyword evidence="3" id="KW-1185">Reference proteome</keyword>
<sequence length="325" mass="35163">MDARRPITTVPRVRQVGFFTPNAPPAQPSRTQSFPPGSSSPPLSNSPASNSLSPVMNPPPRHLSDNLAHRATSPLPVPEPLRLPPPYPQPPRGGSRELQSIESLPRRVASAGFPPSSRVIGDGEFSEESSAGWFRRSNSAKFASSFSGGFDLTSVKSSETMGFHQVKKPVVAQPKGKLQLPLPPADAQRAAKAAAKAMTVSEAVSTSKPVKQQPVQKKDAPPPASSIAASDRKGGERSMEKERRKDIPAPRMQFDDRSRYEHGTQLPDLESKFFQLDPMHPAVYKVGLQYLAGDISGGNARCIAMLQAFQEVIKDYSTPPEKISN</sequence>
<evidence type="ECO:0000313" key="3">
    <source>
        <dbReference type="Proteomes" id="UP001164929"/>
    </source>
</evidence>
<comment type="caution">
    <text evidence="2">The sequence shown here is derived from an EMBL/GenBank/DDBJ whole genome shotgun (WGS) entry which is preliminary data.</text>
</comment>
<dbReference type="PANTHER" id="PTHR10233:SF21">
    <property type="entry name" value="NAGB_RPIA_COA TRANSFERASE-LIKE SUPERFAMILY PROTEIN"/>
    <property type="match status" value="1"/>
</dbReference>
<protein>
    <submittedName>
        <fullName evidence="2">Uncharacterized protein</fullName>
    </submittedName>
</protein>
<feature type="compositionally biased region" description="Low complexity" evidence="1">
    <location>
        <begin position="33"/>
        <end position="54"/>
    </location>
</feature>
<accession>A0AAD6LZX8</accession>
<organism evidence="2 3">
    <name type="scientific">Populus alba x Populus x berolinensis</name>
    <dbReference type="NCBI Taxonomy" id="444605"/>
    <lineage>
        <taxon>Eukaryota</taxon>
        <taxon>Viridiplantae</taxon>
        <taxon>Streptophyta</taxon>
        <taxon>Embryophyta</taxon>
        <taxon>Tracheophyta</taxon>
        <taxon>Spermatophyta</taxon>
        <taxon>Magnoliopsida</taxon>
        <taxon>eudicotyledons</taxon>
        <taxon>Gunneridae</taxon>
        <taxon>Pentapetalae</taxon>
        <taxon>rosids</taxon>
        <taxon>fabids</taxon>
        <taxon>Malpighiales</taxon>
        <taxon>Salicaceae</taxon>
        <taxon>Saliceae</taxon>
        <taxon>Populus</taxon>
    </lineage>
</organism>
<feature type="compositionally biased region" description="Low complexity" evidence="1">
    <location>
        <begin position="173"/>
        <end position="197"/>
    </location>
</feature>
<evidence type="ECO:0000313" key="2">
    <source>
        <dbReference type="EMBL" id="KAJ6976354.1"/>
    </source>
</evidence>
<dbReference type="AlphaFoldDB" id="A0AAD6LZX8"/>
<dbReference type="EMBL" id="JAQIZT010000012">
    <property type="protein sequence ID" value="KAJ6976354.1"/>
    <property type="molecule type" value="Genomic_DNA"/>
</dbReference>